<dbReference type="RefSeq" id="WP_251972094.1">
    <property type="nucleotide sequence ID" value="NZ_AP025730.1"/>
</dbReference>
<dbReference type="EMBL" id="AP025730">
    <property type="protein sequence ID" value="BDI03843.1"/>
    <property type="molecule type" value="Genomic_DNA"/>
</dbReference>
<gene>
    <name evidence="3" type="ORF">CATMQ487_08130</name>
</gene>
<organism evidence="3 4">
    <name type="scientific">Sphaerotilus microaerophilus</name>
    <dbReference type="NCBI Taxonomy" id="2914710"/>
    <lineage>
        <taxon>Bacteria</taxon>
        <taxon>Pseudomonadati</taxon>
        <taxon>Pseudomonadota</taxon>
        <taxon>Betaproteobacteria</taxon>
        <taxon>Burkholderiales</taxon>
        <taxon>Sphaerotilaceae</taxon>
        <taxon>Sphaerotilus</taxon>
    </lineage>
</organism>
<sequence length="330" mass="34106">MTLPPPGGLSRRDALAGLAMLCLPGAVRAAEVTFPSRPVTLVVPFAPGGVADLTARTVGRALALALGQPVVVDNRPGAGGIVATQAVLKAPADGHTLLLISNATAVSVHLVKRLPYDVTRDLAPISTLGFFELALVVGSDSRWRSLGELVAHGRSHPGKLTLGTISLGSTQHLAAELFKARTGLDAVVVPYKGTPAVITALRAGEIDLGVEVLGPLLAQLQAGVIRALAVTGPKRFELLPGVPTALEQGVRDYTVDSWNALAAPAGTPSAVVERLRHTTQEALAQPGLRATLRDLGVKAQAGTPAELAALLASEIRHWGEVVRAARIEPA</sequence>
<dbReference type="SUPFAM" id="SSF53850">
    <property type="entry name" value="Periplasmic binding protein-like II"/>
    <property type="match status" value="1"/>
</dbReference>
<accession>A0ABN6PJA5</accession>
<evidence type="ECO:0000256" key="2">
    <source>
        <dbReference type="SAM" id="SignalP"/>
    </source>
</evidence>
<dbReference type="Pfam" id="PF03401">
    <property type="entry name" value="TctC"/>
    <property type="match status" value="1"/>
</dbReference>
<comment type="similarity">
    <text evidence="1">Belongs to the UPF0065 (bug) family.</text>
</comment>
<keyword evidence="4" id="KW-1185">Reference proteome</keyword>
<dbReference type="InterPro" id="IPR005064">
    <property type="entry name" value="BUG"/>
</dbReference>
<dbReference type="Proteomes" id="UP001057498">
    <property type="component" value="Chromosome"/>
</dbReference>
<protein>
    <submittedName>
        <fullName evidence="3">ABC transporter substrate-binding protein</fullName>
    </submittedName>
</protein>
<keyword evidence="2" id="KW-0732">Signal</keyword>
<reference evidence="3" key="1">
    <citation type="submission" date="2022-04" db="EMBL/GenBank/DDBJ databases">
        <title>Whole genome sequence of Sphaerotilus sp. FB-5.</title>
        <authorList>
            <person name="Takeda M."/>
            <person name="Narihara S."/>
            <person name="Akimoto M."/>
            <person name="Akimoto R."/>
            <person name="Nishiyashiki S."/>
            <person name="Murakami T."/>
        </authorList>
    </citation>
    <scope>NUCLEOTIDE SEQUENCE</scope>
    <source>
        <strain evidence="3">FB-5</strain>
    </source>
</reference>
<evidence type="ECO:0000313" key="4">
    <source>
        <dbReference type="Proteomes" id="UP001057498"/>
    </source>
</evidence>
<dbReference type="PANTHER" id="PTHR42928">
    <property type="entry name" value="TRICARBOXYLATE-BINDING PROTEIN"/>
    <property type="match status" value="1"/>
</dbReference>
<dbReference type="CDD" id="cd13578">
    <property type="entry name" value="PBP2_Bug27"/>
    <property type="match status" value="1"/>
</dbReference>
<evidence type="ECO:0000256" key="1">
    <source>
        <dbReference type="ARBA" id="ARBA00006987"/>
    </source>
</evidence>
<dbReference type="InterPro" id="IPR042100">
    <property type="entry name" value="Bug_dom1"/>
</dbReference>
<dbReference type="Gene3D" id="3.40.190.10">
    <property type="entry name" value="Periplasmic binding protein-like II"/>
    <property type="match status" value="1"/>
</dbReference>
<name>A0ABN6PJA5_9BURK</name>
<dbReference type="PIRSF" id="PIRSF017082">
    <property type="entry name" value="YflP"/>
    <property type="match status" value="1"/>
</dbReference>
<dbReference type="PANTHER" id="PTHR42928:SF5">
    <property type="entry name" value="BLR1237 PROTEIN"/>
    <property type="match status" value="1"/>
</dbReference>
<proteinExistence type="inferred from homology"/>
<feature type="chain" id="PRO_5046254875" evidence="2">
    <location>
        <begin position="30"/>
        <end position="330"/>
    </location>
</feature>
<evidence type="ECO:0000313" key="3">
    <source>
        <dbReference type="EMBL" id="BDI03843.1"/>
    </source>
</evidence>
<feature type="signal peptide" evidence="2">
    <location>
        <begin position="1"/>
        <end position="29"/>
    </location>
</feature>
<dbReference type="Gene3D" id="3.40.190.150">
    <property type="entry name" value="Bordetella uptake gene, domain 1"/>
    <property type="match status" value="1"/>
</dbReference>